<evidence type="ECO:0000313" key="6">
    <source>
        <dbReference type="Proteomes" id="UP001232973"/>
    </source>
</evidence>
<evidence type="ECO:0000256" key="3">
    <source>
        <dbReference type="ARBA" id="ARBA00023002"/>
    </source>
</evidence>
<name>A0ABT9XFZ8_9BACL</name>
<keyword evidence="2" id="KW-0274">FAD</keyword>
<evidence type="ECO:0000256" key="1">
    <source>
        <dbReference type="ARBA" id="ARBA00022630"/>
    </source>
</evidence>
<dbReference type="InterPro" id="IPR016169">
    <property type="entry name" value="FAD-bd_PCMH_sub2"/>
</dbReference>
<dbReference type="PANTHER" id="PTHR11748:SF103">
    <property type="entry name" value="GLYCOLATE OXIDASE SUBUNIT GLCE"/>
    <property type="match status" value="1"/>
</dbReference>
<feature type="domain" description="FAD-binding PCMH-type" evidence="4">
    <location>
        <begin position="32"/>
        <end position="213"/>
    </location>
</feature>
<evidence type="ECO:0000256" key="2">
    <source>
        <dbReference type="ARBA" id="ARBA00022827"/>
    </source>
</evidence>
<gene>
    <name evidence="5" type="ORF">J2S03_001034</name>
</gene>
<dbReference type="Proteomes" id="UP001232973">
    <property type="component" value="Unassembled WGS sequence"/>
</dbReference>
<keyword evidence="3" id="KW-0560">Oxidoreductase</keyword>
<accession>A0ABT9XFZ8</accession>
<evidence type="ECO:0000259" key="4">
    <source>
        <dbReference type="PROSITE" id="PS51387"/>
    </source>
</evidence>
<dbReference type="RefSeq" id="WP_274455074.1">
    <property type="nucleotide sequence ID" value="NZ_CP067097.1"/>
</dbReference>
<sequence>MTEQVQQQLTNAIGGEFVWEDPDLGRRLGRAFGSGGRAVLVAAPADESQVQAVLRIASEHQLAVLPMGSGHHLGAGNLPQRVDLVVRSTRLNHIVDYSPADLVVAVQPGVTLAQLRHVLAERGQMLPIDPYCPDDTTIGGLVACNLSGPRRVLYGTLRDMVIGLHVVYPSGERVRTGGRVVKNVAGYDMSKLFIGSFGSLAVLTEIVFKLRPLPLSRRTCVLTGSLSQMEAVRRRLTHSTLLPSRAEAVYGEAVRFAEDACWSIVIDCDENEAAAAAQASVLKAWAGELGTTFVERTGAAAEEDWQAFQADLAEVPFVLRLSGRPSEILPLCDTLRAEAAQLLQAAGHGDCVQTWCVSPLAGVARLFLRVPAPALGRAAADDEAVAMYDAVTTQVRARVEALGGTAVLERAPLAGPRRVDAFGSVPAAFAVMKGIKSTIDPRGLMSPGRFVGGM</sequence>
<dbReference type="Pfam" id="PF01565">
    <property type="entry name" value="FAD_binding_4"/>
    <property type="match status" value="1"/>
</dbReference>
<dbReference type="PROSITE" id="PS51387">
    <property type="entry name" value="FAD_PCMH"/>
    <property type="match status" value="1"/>
</dbReference>
<dbReference type="PANTHER" id="PTHR11748">
    <property type="entry name" value="D-LACTATE DEHYDROGENASE"/>
    <property type="match status" value="1"/>
</dbReference>
<keyword evidence="1" id="KW-0285">Flavoprotein</keyword>
<comment type="caution">
    <text evidence="5">The sequence shown here is derived from an EMBL/GenBank/DDBJ whole genome shotgun (WGS) entry which is preliminary data.</text>
</comment>
<dbReference type="InterPro" id="IPR016166">
    <property type="entry name" value="FAD-bd_PCMH"/>
</dbReference>
<keyword evidence="6" id="KW-1185">Reference proteome</keyword>
<dbReference type="EMBL" id="JAUSTP010000005">
    <property type="protein sequence ID" value="MDQ0189218.1"/>
    <property type="molecule type" value="Genomic_DNA"/>
</dbReference>
<proteinExistence type="predicted"/>
<dbReference type="Gene3D" id="3.30.465.10">
    <property type="match status" value="1"/>
</dbReference>
<protein>
    <submittedName>
        <fullName evidence="5">Glycolate oxidase FAD binding subunit</fullName>
    </submittedName>
</protein>
<organism evidence="5 6">
    <name type="scientific">Alicyclobacillus cycloheptanicus</name>
    <dbReference type="NCBI Taxonomy" id="1457"/>
    <lineage>
        <taxon>Bacteria</taxon>
        <taxon>Bacillati</taxon>
        <taxon>Bacillota</taxon>
        <taxon>Bacilli</taxon>
        <taxon>Bacillales</taxon>
        <taxon>Alicyclobacillaceae</taxon>
        <taxon>Alicyclobacillus</taxon>
    </lineage>
</organism>
<dbReference type="SUPFAM" id="SSF56176">
    <property type="entry name" value="FAD-binding/transporter-associated domain-like"/>
    <property type="match status" value="1"/>
</dbReference>
<dbReference type="SUPFAM" id="SSF55103">
    <property type="entry name" value="FAD-linked oxidases, C-terminal domain"/>
    <property type="match status" value="1"/>
</dbReference>
<evidence type="ECO:0000313" key="5">
    <source>
        <dbReference type="EMBL" id="MDQ0189218.1"/>
    </source>
</evidence>
<dbReference type="InterPro" id="IPR006094">
    <property type="entry name" value="Oxid_FAD_bind_N"/>
</dbReference>
<reference evidence="5 6" key="1">
    <citation type="submission" date="2023-07" db="EMBL/GenBank/DDBJ databases">
        <title>Genomic Encyclopedia of Type Strains, Phase IV (KMG-IV): sequencing the most valuable type-strain genomes for metagenomic binning, comparative biology and taxonomic classification.</title>
        <authorList>
            <person name="Goeker M."/>
        </authorList>
    </citation>
    <scope>NUCLEOTIDE SEQUENCE [LARGE SCALE GENOMIC DNA]</scope>
    <source>
        <strain evidence="5 6">DSM 4006</strain>
    </source>
</reference>
<dbReference type="InterPro" id="IPR036318">
    <property type="entry name" value="FAD-bd_PCMH-like_sf"/>
</dbReference>
<dbReference type="InterPro" id="IPR016164">
    <property type="entry name" value="FAD-linked_Oxase-like_C"/>
</dbReference>